<dbReference type="AlphaFoldDB" id="A0A8T8WPI8"/>
<gene>
    <name evidence="2" type="ORF">BO86DRAFT_216696</name>
</gene>
<keyword evidence="1" id="KW-0472">Membrane</keyword>
<keyword evidence="1" id="KW-1133">Transmembrane helix</keyword>
<evidence type="ECO:0000313" key="3">
    <source>
        <dbReference type="Proteomes" id="UP000249497"/>
    </source>
</evidence>
<dbReference type="Proteomes" id="UP000249497">
    <property type="component" value="Unassembled WGS sequence"/>
</dbReference>
<accession>A0A8T8WPI8</accession>
<keyword evidence="3" id="KW-1185">Reference proteome</keyword>
<protein>
    <submittedName>
        <fullName evidence="2">Uncharacterized protein</fullName>
    </submittedName>
</protein>
<keyword evidence="1" id="KW-0812">Transmembrane</keyword>
<proteinExistence type="predicted"/>
<sequence length="107" mass="11866">MSAGGATVQMRKPQNKLNGAFWDVDRKRSGCMHARTHACRSVSGRLCFSYGLFLFLLLFWQSLFSSSIMSISLKISRPCSKLKLSCSSGPSSSYLVNSPLTRKLQPN</sequence>
<dbReference type="GeneID" id="37170593"/>
<name>A0A8T8WPI8_ASPJA</name>
<dbReference type="RefSeq" id="XP_025523406.1">
    <property type="nucleotide sequence ID" value="XM_025666901.1"/>
</dbReference>
<evidence type="ECO:0000256" key="1">
    <source>
        <dbReference type="SAM" id="Phobius"/>
    </source>
</evidence>
<dbReference type="EMBL" id="KZ824841">
    <property type="protein sequence ID" value="RAH77512.1"/>
    <property type="molecule type" value="Genomic_DNA"/>
</dbReference>
<reference evidence="2 3" key="1">
    <citation type="submission" date="2018-02" db="EMBL/GenBank/DDBJ databases">
        <title>The genomes of Aspergillus section Nigri reveals drivers in fungal speciation.</title>
        <authorList>
            <consortium name="DOE Joint Genome Institute"/>
            <person name="Vesth T.C."/>
            <person name="Nybo J."/>
            <person name="Theobald S."/>
            <person name="Brandl J."/>
            <person name="Frisvad J.C."/>
            <person name="Nielsen K.F."/>
            <person name="Lyhne E.K."/>
            <person name="Kogle M.E."/>
            <person name="Kuo A."/>
            <person name="Riley R."/>
            <person name="Clum A."/>
            <person name="Nolan M."/>
            <person name="Lipzen A."/>
            <person name="Salamov A."/>
            <person name="Henrissat B."/>
            <person name="Wiebenga A."/>
            <person name="De vries R.P."/>
            <person name="Grigoriev I.V."/>
            <person name="Mortensen U.H."/>
            <person name="Andersen M.R."/>
            <person name="Baker S.E."/>
        </authorList>
    </citation>
    <scope>NUCLEOTIDE SEQUENCE [LARGE SCALE GENOMIC DNA]</scope>
    <source>
        <strain evidence="2 3">CBS 114.51</strain>
    </source>
</reference>
<feature type="transmembrane region" description="Helical" evidence="1">
    <location>
        <begin position="50"/>
        <end position="73"/>
    </location>
</feature>
<organism evidence="2 3">
    <name type="scientific">Aspergillus japonicus CBS 114.51</name>
    <dbReference type="NCBI Taxonomy" id="1448312"/>
    <lineage>
        <taxon>Eukaryota</taxon>
        <taxon>Fungi</taxon>
        <taxon>Dikarya</taxon>
        <taxon>Ascomycota</taxon>
        <taxon>Pezizomycotina</taxon>
        <taxon>Eurotiomycetes</taxon>
        <taxon>Eurotiomycetidae</taxon>
        <taxon>Eurotiales</taxon>
        <taxon>Aspergillaceae</taxon>
        <taxon>Aspergillus</taxon>
        <taxon>Aspergillus subgen. Circumdati</taxon>
    </lineage>
</organism>
<evidence type="ECO:0000313" key="2">
    <source>
        <dbReference type="EMBL" id="RAH77512.1"/>
    </source>
</evidence>